<evidence type="ECO:0000256" key="3">
    <source>
        <dbReference type="SAM" id="MobiDB-lite"/>
    </source>
</evidence>
<name>H3GHC1_PHYRM</name>
<dbReference type="GO" id="GO:0016042">
    <property type="term" value="P:lipid catabolic process"/>
    <property type="evidence" value="ECO:0007669"/>
    <property type="project" value="UniProtKB-KW"/>
</dbReference>
<proteinExistence type="predicted"/>
<dbReference type="PANTHER" id="PTHR43856">
    <property type="entry name" value="CARDIOLIPIN HYDROLASE"/>
    <property type="match status" value="1"/>
</dbReference>
<dbReference type="EnsemblProtists" id="Phyra75307">
    <property type="protein sequence ID" value="Phyra75307"/>
    <property type="gene ID" value="Phyra75307"/>
</dbReference>
<dbReference type="PANTHER" id="PTHR43856:SF1">
    <property type="entry name" value="MITOCHONDRIAL CARDIOLIPIN HYDROLASE"/>
    <property type="match status" value="1"/>
</dbReference>
<sequence>MTWLRKFKDAGILVKTGRVPSFMLQIFERRTGQAHLDAIKREFEQLWEEGRVLQWASKSSACFMYFGGTLDETMYHPGEEDDDEEEMMYHSGEENDEEETKVNPLGEQDENVVDV</sequence>
<reference evidence="5" key="1">
    <citation type="journal article" date="2006" name="Science">
        <title>Phytophthora genome sequences uncover evolutionary origins and mechanisms of pathogenesis.</title>
        <authorList>
            <person name="Tyler B.M."/>
            <person name="Tripathy S."/>
            <person name="Zhang X."/>
            <person name="Dehal P."/>
            <person name="Jiang R.H."/>
            <person name="Aerts A."/>
            <person name="Arredondo F.D."/>
            <person name="Baxter L."/>
            <person name="Bensasson D."/>
            <person name="Beynon J.L."/>
            <person name="Chapman J."/>
            <person name="Damasceno C.M."/>
            <person name="Dorrance A.E."/>
            <person name="Dou D."/>
            <person name="Dickerman A.W."/>
            <person name="Dubchak I.L."/>
            <person name="Garbelotto M."/>
            <person name="Gijzen M."/>
            <person name="Gordon S.G."/>
            <person name="Govers F."/>
            <person name="Grunwald N.J."/>
            <person name="Huang W."/>
            <person name="Ivors K.L."/>
            <person name="Jones R.W."/>
            <person name="Kamoun S."/>
            <person name="Krampis K."/>
            <person name="Lamour K.H."/>
            <person name="Lee M.K."/>
            <person name="McDonald W.H."/>
            <person name="Medina M."/>
            <person name="Meijer H.J."/>
            <person name="Nordberg E.K."/>
            <person name="Maclean D.J."/>
            <person name="Ospina-Giraldo M.D."/>
            <person name="Morris P.F."/>
            <person name="Phuntumart V."/>
            <person name="Putnam N.H."/>
            <person name="Rash S."/>
            <person name="Rose J.K."/>
            <person name="Sakihama Y."/>
            <person name="Salamov A.A."/>
            <person name="Savidor A."/>
            <person name="Scheuring C.F."/>
            <person name="Smith B.M."/>
            <person name="Sobral B.W."/>
            <person name="Terry A."/>
            <person name="Torto-Alalibo T.A."/>
            <person name="Win J."/>
            <person name="Xu Z."/>
            <person name="Zhang H."/>
            <person name="Grigoriev I.V."/>
            <person name="Rokhsar D.S."/>
            <person name="Boore J.L."/>
        </authorList>
    </citation>
    <scope>NUCLEOTIDE SEQUENCE [LARGE SCALE GENOMIC DNA]</scope>
    <source>
        <strain evidence="5">Pr102</strain>
    </source>
</reference>
<keyword evidence="1" id="KW-0442">Lipid degradation</keyword>
<protein>
    <submittedName>
        <fullName evidence="4">Uncharacterized protein</fullName>
    </submittedName>
</protein>
<accession>H3GHC1</accession>
<organism evidence="4 5">
    <name type="scientific">Phytophthora ramorum</name>
    <name type="common">Sudden oak death agent</name>
    <dbReference type="NCBI Taxonomy" id="164328"/>
    <lineage>
        <taxon>Eukaryota</taxon>
        <taxon>Sar</taxon>
        <taxon>Stramenopiles</taxon>
        <taxon>Oomycota</taxon>
        <taxon>Peronosporomycetes</taxon>
        <taxon>Peronosporales</taxon>
        <taxon>Peronosporaceae</taxon>
        <taxon>Phytophthora</taxon>
    </lineage>
</organism>
<feature type="region of interest" description="Disordered" evidence="3">
    <location>
        <begin position="75"/>
        <end position="115"/>
    </location>
</feature>
<keyword evidence="2" id="KW-0443">Lipid metabolism</keyword>
<dbReference type="HOGENOM" id="CLU_097361_1_0_1"/>
<keyword evidence="5" id="KW-1185">Reference proteome</keyword>
<dbReference type="InterPro" id="IPR051406">
    <property type="entry name" value="PLD_domain"/>
</dbReference>
<evidence type="ECO:0000313" key="5">
    <source>
        <dbReference type="Proteomes" id="UP000005238"/>
    </source>
</evidence>
<dbReference type="InParanoid" id="H3GHC1"/>
<evidence type="ECO:0000256" key="1">
    <source>
        <dbReference type="ARBA" id="ARBA00022963"/>
    </source>
</evidence>
<dbReference type="EMBL" id="DS566009">
    <property type="status" value="NOT_ANNOTATED_CDS"/>
    <property type="molecule type" value="Genomic_DNA"/>
</dbReference>
<reference evidence="4" key="2">
    <citation type="submission" date="2015-06" db="UniProtKB">
        <authorList>
            <consortium name="EnsemblProtists"/>
        </authorList>
    </citation>
    <scope>IDENTIFICATION</scope>
    <source>
        <strain evidence="4">Pr102</strain>
    </source>
</reference>
<dbReference type="AlphaFoldDB" id="H3GHC1"/>
<evidence type="ECO:0000256" key="2">
    <source>
        <dbReference type="ARBA" id="ARBA00023098"/>
    </source>
</evidence>
<dbReference type="Proteomes" id="UP000005238">
    <property type="component" value="Unassembled WGS sequence"/>
</dbReference>
<evidence type="ECO:0000313" key="4">
    <source>
        <dbReference type="EnsemblProtists" id="Phyra75307"/>
    </source>
</evidence>